<dbReference type="Proteomes" id="UP000028045">
    <property type="component" value="Unassembled WGS sequence"/>
</dbReference>
<evidence type="ECO:0000256" key="2">
    <source>
        <dbReference type="PROSITE-ProRule" id="PRU00209"/>
    </source>
</evidence>
<feature type="transmembrane region" description="Helical" evidence="4">
    <location>
        <begin position="238"/>
        <end position="255"/>
    </location>
</feature>
<keyword evidence="2" id="KW-0820">tRNA-binding</keyword>
<name>A0A084B333_STACB</name>
<accession>A0A084B333</accession>
<proteinExistence type="predicted"/>
<dbReference type="PROSITE" id="PS50886">
    <property type="entry name" value="TRBD"/>
    <property type="match status" value="1"/>
</dbReference>
<dbReference type="AlphaFoldDB" id="A0A084B333"/>
<evidence type="ECO:0000256" key="1">
    <source>
        <dbReference type="ARBA" id="ARBA00022884"/>
    </source>
</evidence>
<gene>
    <name evidence="6" type="ORF">S7711_11118</name>
</gene>
<evidence type="ECO:0000256" key="4">
    <source>
        <dbReference type="SAM" id="Phobius"/>
    </source>
</evidence>
<keyword evidence="1 2" id="KW-0694">RNA-binding</keyword>
<sequence length="256" mass="28380">MLGAAVALLATMGPSFVSGLAKRGLVTARQEEGRIMQIPEYIYAGEETTWELDLSRSNLSLSKYQKLEILFAARPRDFEIDGAYRADNYFPADAFPHGSRIWAYMQYYEDDEDRWGTWAGVDSHFTVLNSNASWSAYEKAWGWGVLGIGLPCEAVPCARTCVIQHYDAEVDRQTHERQQDYARCVEEECGVLQSPGQILGGQCISSNSRAPPREEPTDDASLGDDGGSGGPRTITGSLSWIFVWVIISWTGFCLVA</sequence>
<feature type="region of interest" description="Disordered" evidence="3">
    <location>
        <begin position="205"/>
        <end position="228"/>
    </location>
</feature>
<protein>
    <recommendedName>
        <fullName evidence="5">tRNA-binding domain-containing protein</fullName>
    </recommendedName>
</protein>
<evidence type="ECO:0000313" key="6">
    <source>
        <dbReference type="EMBL" id="KEY71962.1"/>
    </source>
</evidence>
<keyword evidence="4" id="KW-1133">Transmembrane helix</keyword>
<dbReference type="HOGENOM" id="CLU_1086548_0_0_1"/>
<keyword evidence="4" id="KW-0472">Membrane</keyword>
<organism evidence="6 7">
    <name type="scientific">Stachybotrys chartarum (strain CBS 109288 / IBT 7711)</name>
    <name type="common">Toxic black mold</name>
    <name type="synonym">Stilbospora chartarum</name>
    <dbReference type="NCBI Taxonomy" id="1280523"/>
    <lineage>
        <taxon>Eukaryota</taxon>
        <taxon>Fungi</taxon>
        <taxon>Dikarya</taxon>
        <taxon>Ascomycota</taxon>
        <taxon>Pezizomycotina</taxon>
        <taxon>Sordariomycetes</taxon>
        <taxon>Hypocreomycetidae</taxon>
        <taxon>Hypocreales</taxon>
        <taxon>Stachybotryaceae</taxon>
        <taxon>Stachybotrys</taxon>
    </lineage>
</organism>
<dbReference type="EMBL" id="KL648114">
    <property type="protein sequence ID" value="KEY71962.1"/>
    <property type="molecule type" value="Genomic_DNA"/>
</dbReference>
<reference evidence="6 7" key="1">
    <citation type="journal article" date="2014" name="BMC Genomics">
        <title>Comparative genome sequencing reveals chemotype-specific gene clusters in the toxigenic black mold Stachybotrys.</title>
        <authorList>
            <person name="Semeiks J."/>
            <person name="Borek D."/>
            <person name="Otwinowski Z."/>
            <person name="Grishin N.V."/>
        </authorList>
    </citation>
    <scope>NUCLEOTIDE SEQUENCE [LARGE SCALE GENOMIC DNA]</scope>
    <source>
        <strain evidence="7">CBS 109288 / IBT 7711</strain>
    </source>
</reference>
<feature type="domain" description="TRNA-binding" evidence="5">
    <location>
        <begin position="1"/>
        <end position="49"/>
    </location>
</feature>
<evidence type="ECO:0000259" key="5">
    <source>
        <dbReference type="PROSITE" id="PS50886"/>
    </source>
</evidence>
<keyword evidence="7" id="KW-1185">Reference proteome</keyword>
<dbReference type="InterPro" id="IPR002547">
    <property type="entry name" value="tRNA-bd_dom"/>
</dbReference>
<evidence type="ECO:0000256" key="3">
    <source>
        <dbReference type="SAM" id="MobiDB-lite"/>
    </source>
</evidence>
<keyword evidence="4" id="KW-0812">Transmembrane</keyword>
<evidence type="ECO:0000313" key="7">
    <source>
        <dbReference type="Proteomes" id="UP000028045"/>
    </source>
</evidence>
<dbReference type="GO" id="GO:0000049">
    <property type="term" value="F:tRNA binding"/>
    <property type="evidence" value="ECO:0007669"/>
    <property type="project" value="UniProtKB-UniRule"/>
</dbReference>